<keyword evidence="3" id="KW-0274">FAD</keyword>
<dbReference type="PANTHER" id="PTHR43004">
    <property type="entry name" value="TRK SYSTEM POTASSIUM UPTAKE PROTEIN"/>
    <property type="match status" value="1"/>
</dbReference>
<dbReference type="SUPFAM" id="SSF51905">
    <property type="entry name" value="FAD/NAD(P)-binding domain"/>
    <property type="match status" value="1"/>
</dbReference>
<sequence length="454" mass="49728">MRAKNLADPNVSLGEQAWPDMNDISPTTAAECEQDRLEPILKANAERHGADVRFNTELMDFVQDAQGITARIRDQATQAEETVYASYLIIADGVNGNSREKIGVGRHGPGVLQHWMNVIFETDMEPVVNGQYFTAALLQDINGTLVPRDDSGRWSMSVQYFPDHGEGPEDFNDEHCLQLIRAGVGREDVKARIVDARKWEVAAYVADRFSEGRAFIIGDAAHVMPPTGGLGGNTGIHDAHNLAWKLASVINGSAGPRLLDTYDSERRPVAEHTLAQALSRLQAWFKDPNKKLPPAVKIVEDKNVIFGYVYPSGALINEKGFSTIEAFEDPRMPSGCPGSRAAHLVVERNGERLSTIDICNGHWVLFAGPSGGKWVEAARGLHLSSKLGLNCYQFGPDEDLQDIDNCWSSAYGVSEEGAILIRPDGFIAWRAHGASAQPKTNLQNVLALLTFQNS</sequence>
<comment type="cofactor">
    <cofactor evidence="1">
        <name>FAD</name>
        <dbReference type="ChEBI" id="CHEBI:57692"/>
    </cofactor>
</comment>
<dbReference type="PANTHER" id="PTHR43004:SF19">
    <property type="entry name" value="BINDING MONOOXYGENASE, PUTATIVE (JCVI)-RELATED"/>
    <property type="match status" value="1"/>
</dbReference>
<comment type="caution">
    <text evidence="6">The sequence shown here is derived from an EMBL/GenBank/DDBJ whole genome shotgun (WGS) entry which is preliminary data.</text>
</comment>
<gene>
    <name evidence="6" type="ORF">J2Z37_004842</name>
</gene>
<dbReference type="InterPro" id="IPR036188">
    <property type="entry name" value="FAD/NAD-bd_sf"/>
</dbReference>
<dbReference type="Gene3D" id="3.50.50.60">
    <property type="entry name" value="FAD/NAD(P)-binding domain"/>
    <property type="match status" value="1"/>
</dbReference>
<dbReference type="Proteomes" id="UP001519343">
    <property type="component" value="Unassembled WGS sequence"/>
</dbReference>
<feature type="region of interest" description="Disordered" evidence="4">
    <location>
        <begin position="1"/>
        <end position="23"/>
    </location>
</feature>
<evidence type="ECO:0000259" key="5">
    <source>
        <dbReference type="Pfam" id="PF01494"/>
    </source>
</evidence>
<dbReference type="Pfam" id="PF21274">
    <property type="entry name" value="Rng_hyd_C"/>
    <property type="match status" value="1"/>
</dbReference>
<proteinExistence type="predicted"/>
<accession>A0ABS4GXR5</accession>
<keyword evidence="2" id="KW-0285">Flavoprotein</keyword>
<evidence type="ECO:0000256" key="3">
    <source>
        <dbReference type="ARBA" id="ARBA00022827"/>
    </source>
</evidence>
<evidence type="ECO:0000313" key="7">
    <source>
        <dbReference type="Proteomes" id="UP001519343"/>
    </source>
</evidence>
<organism evidence="6 7">
    <name type="scientific">Ammoniphilus resinae</name>
    <dbReference type="NCBI Taxonomy" id="861532"/>
    <lineage>
        <taxon>Bacteria</taxon>
        <taxon>Bacillati</taxon>
        <taxon>Bacillota</taxon>
        <taxon>Bacilli</taxon>
        <taxon>Bacillales</taxon>
        <taxon>Paenibacillaceae</taxon>
        <taxon>Aneurinibacillus group</taxon>
        <taxon>Ammoniphilus</taxon>
    </lineage>
</organism>
<evidence type="ECO:0000256" key="1">
    <source>
        <dbReference type="ARBA" id="ARBA00001974"/>
    </source>
</evidence>
<dbReference type="InterPro" id="IPR002938">
    <property type="entry name" value="FAD-bd"/>
</dbReference>
<evidence type="ECO:0000256" key="2">
    <source>
        <dbReference type="ARBA" id="ARBA00022630"/>
    </source>
</evidence>
<reference evidence="6 7" key="1">
    <citation type="submission" date="2021-03" db="EMBL/GenBank/DDBJ databases">
        <title>Genomic Encyclopedia of Type Strains, Phase IV (KMG-IV): sequencing the most valuable type-strain genomes for metagenomic binning, comparative biology and taxonomic classification.</title>
        <authorList>
            <person name="Goeker M."/>
        </authorList>
    </citation>
    <scope>NUCLEOTIDE SEQUENCE [LARGE SCALE GENOMIC DNA]</scope>
    <source>
        <strain evidence="6 7">DSM 24738</strain>
    </source>
</reference>
<feature type="domain" description="FAD-binding" evidence="5">
    <location>
        <begin position="20"/>
        <end position="276"/>
    </location>
</feature>
<dbReference type="PRINTS" id="PR00420">
    <property type="entry name" value="RNGMNOXGNASE"/>
</dbReference>
<evidence type="ECO:0000256" key="4">
    <source>
        <dbReference type="SAM" id="MobiDB-lite"/>
    </source>
</evidence>
<dbReference type="Pfam" id="PF01494">
    <property type="entry name" value="FAD_binding_3"/>
    <property type="match status" value="1"/>
</dbReference>
<name>A0ABS4GXR5_9BACL</name>
<evidence type="ECO:0000313" key="6">
    <source>
        <dbReference type="EMBL" id="MBP1934822.1"/>
    </source>
</evidence>
<protein>
    <submittedName>
        <fullName evidence="6">2-polyprenyl-6-methoxyphenol hydroxylase-like FAD-dependent oxidoreductase</fullName>
    </submittedName>
</protein>
<dbReference type="Gene3D" id="3.40.30.120">
    <property type="match status" value="1"/>
</dbReference>
<dbReference type="EMBL" id="JAGGKT010000029">
    <property type="protein sequence ID" value="MBP1934822.1"/>
    <property type="molecule type" value="Genomic_DNA"/>
</dbReference>
<dbReference type="InterPro" id="IPR050641">
    <property type="entry name" value="RIFMO-like"/>
</dbReference>
<keyword evidence="7" id="KW-1185">Reference proteome</keyword>
<dbReference type="Gene3D" id="3.30.9.10">
    <property type="entry name" value="D-Amino Acid Oxidase, subunit A, domain 2"/>
    <property type="match status" value="1"/>
</dbReference>